<name>A0A2G8KVZ8_STIJA</name>
<dbReference type="AlphaFoldDB" id="A0A2G8KVZ8"/>
<keyword evidence="2" id="KW-1185">Reference proteome</keyword>
<reference evidence="1 2" key="1">
    <citation type="journal article" date="2017" name="PLoS Biol.">
        <title>The sea cucumber genome provides insights into morphological evolution and visceral regeneration.</title>
        <authorList>
            <person name="Zhang X."/>
            <person name="Sun L."/>
            <person name="Yuan J."/>
            <person name="Sun Y."/>
            <person name="Gao Y."/>
            <person name="Zhang L."/>
            <person name="Li S."/>
            <person name="Dai H."/>
            <person name="Hamel J.F."/>
            <person name="Liu C."/>
            <person name="Yu Y."/>
            <person name="Liu S."/>
            <person name="Lin W."/>
            <person name="Guo K."/>
            <person name="Jin S."/>
            <person name="Xu P."/>
            <person name="Storey K.B."/>
            <person name="Huan P."/>
            <person name="Zhang T."/>
            <person name="Zhou Y."/>
            <person name="Zhang J."/>
            <person name="Lin C."/>
            <person name="Li X."/>
            <person name="Xing L."/>
            <person name="Huo D."/>
            <person name="Sun M."/>
            <person name="Wang L."/>
            <person name="Mercier A."/>
            <person name="Li F."/>
            <person name="Yang H."/>
            <person name="Xiang J."/>
        </authorList>
    </citation>
    <scope>NUCLEOTIDE SEQUENCE [LARGE SCALE GENOMIC DNA]</scope>
    <source>
        <strain evidence="1">Shaxun</strain>
        <tissue evidence="1">Muscle</tissue>
    </source>
</reference>
<evidence type="ECO:0000313" key="2">
    <source>
        <dbReference type="Proteomes" id="UP000230750"/>
    </source>
</evidence>
<protein>
    <submittedName>
        <fullName evidence="1">Uncharacterized protein</fullName>
    </submittedName>
</protein>
<evidence type="ECO:0000313" key="1">
    <source>
        <dbReference type="EMBL" id="PIK52186.1"/>
    </source>
</evidence>
<organism evidence="1 2">
    <name type="scientific">Stichopus japonicus</name>
    <name type="common">Sea cucumber</name>
    <dbReference type="NCBI Taxonomy" id="307972"/>
    <lineage>
        <taxon>Eukaryota</taxon>
        <taxon>Metazoa</taxon>
        <taxon>Echinodermata</taxon>
        <taxon>Eleutherozoa</taxon>
        <taxon>Echinozoa</taxon>
        <taxon>Holothuroidea</taxon>
        <taxon>Aspidochirotacea</taxon>
        <taxon>Aspidochirotida</taxon>
        <taxon>Stichopodidae</taxon>
        <taxon>Apostichopus</taxon>
    </lineage>
</organism>
<proteinExistence type="predicted"/>
<gene>
    <name evidence="1" type="ORF">BSL78_10923</name>
</gene>
<dbReference type="EMBL" id="MRZV01000340">
    <property type="protein sequence ID" value="PIK52186.1"/>
    <property type="molecule type" value="Genomic_DNA"/>
</dbReference>
<comment type="caution">
    <text evidence="1">The sequence shown here is derived from an EMBL/GenBank/DDBJ whole genome shotgun (WGS) entry which is preliminary data.</text>
</comment>
<dbReference type="Proteomes" id="UP000230750">
    <property type="component" value="Unassembled WGS sequence"/>
</dbReference>
<accession>A0A2G8KVZ8</accession>
<sequence length="216" mass="24714">MVIVSQLAKTSRIFFVIIIFFIFEDSSGKPNTNKQIKSAFDGYDKYMKNKGGNLTFQPRKTTKCFKSLRLMWDRKVRRSVVNPTDIDCNYNQCKTNLRTDDNRSVYGEQVGNGKRYFSNKCELCAQSCVEMKEAGTQRNSSNKIYILDVAATTPTVTRIITSTYYHCVTDKHRPSLNNVTCPCRDTDFLYFPSLPPWQEAPKTISRNEVTLVHAGA</sequence>